<dbReference type="FunFam" id="3.30.160.60:FF:000100">
    <property type="entry name" value="Zinc finger 45-like"/>
    <property type="match status" value="1"/>
</dbReference>
<reference evidence="9" key="1">
    <citation type="submission" date="2016-02" db="EMBL/GenBank/DDBJ databases">
        <title>Comparative genomics of biotechnologically important yeasts.</title>
        <authorList>
            <consortium name="DOE Joint Genome Institute"/>
            <person name="Riley R."/>
            <person name="Haridas S."/>
            <person name="Wolfe K.H."/>
            <person name="Lopes M.R."/>
            <person name="Hittinger C.T."/>
            <person name="Goker M."/>
            <person name="Salamov A."/>
            <person name="Wisecaver J."/>
            <person name="Long T.M."/>
            <person name="Aerts A.L."/>
            <person name="Barry K."/>
            <person name="Choi C."/>
            <person name="Clum A."/>
            <person name="Coughlan A.Y."/>
            <person name="Deshpande S."/>
            <person name="Douglass A.P."/>
            <person name="Hanson S.J."/>
            <person name="Klenk H.-P."/>
            <person name="Labutti K."/>
            <person name="Lapidus A."/>
            <person name="Lindquist E."/>
            <person name="Lipzen A."/>
            <person name="Meier-Kolthoff J.P."/>
            <person name="Ohm R.A."/>
            <person name="Otillar R.P."/>
            <person name="Pangilinan J."/>
            <person name="Peng Y."/>
            <person name="Rokas A."/>
            <person name="Rosa C.A."/>
            <person name="Scheuner C."/>
            <person name="Sibirny A.A."/>
            <person name="Slot J.C."/>
            <person name="Stielow J.B."/>
            <person name="Sun H."/>
            <person name="Kurtzman C.P."/>
            <person name="Blackwell M."/>
            <person name="Jeffries T.W."/>
            <person name="Grigoriev I.V."/>
        </authorList>
    </citation>
    <scope>NUCLEOTIDE SEQUENCE [LARGE SCALE GENOMIC DNA]</scope>
    <source>
        <strain evidence="9">NRRL Y-17796</strain>
    </source>
</reference>
<dbReference type="Pfam" id="PF00096">
    <property type="entry name" value="zf-C2H2"/>
    <property type="match status" value="1"/>
</dbReference>
<proteinExistence type="predicted"/>
<feature type="region of interest" description="Disordered" evidence="6">
    <location>
        <begin position="25"/>
        <end position="57"/>
    </location>
</feature>
<feature type="compositionally biased region" description="Low complexity" evidence="6">
    <location>
        <begin position="211"/>
        <end position="227"/>
    </location>
</feature>
<name>A0A1E4TDY1_9ASCO</name>
<dbReference type="EMBL" id="KV453842">
    <property type="protein sequence ID" value="ODV89975.1"/>
    <property type="molecule type" value="Genomic_DNA"/>
</dbReference>
<dbReference type="PROSITE" id="PS50157">
    <property type="entry name" value="ZINC_FINGER_C2H2_2"/>
    <property type="match status" value="2"/>
</dbReference>
<feature type="compositionally biased region" description="Polar residues" evidence="6">
    <location>
        <begin position="41"/>
        <end position="57"/>
    </location>
</feature>
<feature type="compositionally biased region" description="Polar residues" evidence="6">
    <location>
        <begin position="237"/>
        <end position="247"/>
    </location>
</feature>
<dbReference type="PROSITE" id="PS00028">
    <property type="entry name" value="ZINC_FINGER_C2H2_1"/>
    <property type="match status" value="2"/>
</dbReference>
<dbReference type="GO" id="GO:0000981">
    <property type="term" value="F:DNA-binding transcription factor activity, RNA polymerase II-specific"/>
    <property type="evidence" value="ECO:0007669"/>
    <property type="project" value="TreeGrafter"/>
</dbReference>
<dbReference type="Gene3D" id="3.30.160.60">
    <property type="entry name" value="Classic Zinc Finger"/>
    <property type="match status" value="2"/>
</dbReference>
<evidence type="ECO:0000313" key="9">
    <source>
        <dbReference type="Proteomes" id="UP000095023"/>
    </source>
</evidence>
<feature type="region of interest" description="Disordered" evidence="6">
    <location>
        <begin position="193"/>
        <end position="250"/>
    </location>
</feature>
<dbReference type="GO" id="GO:0005634">
    <property type="term" value="C:nucleus"/>
    <property type="evidence" value="ECO:0007669"/>
    <property type="project" value="UniProtKB-ARBA"/>
</dbReference>
<dbReference type="GO" id="GO:0000978">
    <property type="term" value="F:RNA polymerase II cis-regulatory region sequence-specific DNA binding"/>
    <property type="evidence" value="ECO:0007669"/>
    <property type="project" value="TreeGrafter"/>
</dbReference>
<dbReference type="Proteomes" id="UP000095023">
    <property type="component" value="Unassembled WGS sequence"/>
</dbReference>
<evidence type="ECO:0000256" key="5">
    <source>
        <dbReference type="PROSITE-ProRule" id="PRU00042"/>
    </source>
</evidence>
<dbReference type="InterPro" id="IPR013087">
    <property type="entry name" value="Znf_C2H2_type"/>
</dbReference>
<keyword evidence="3 5" id="KW-0863">Zinc-finger</keyword>
<accession>A0A1E4TDY1</accession>
<evidence type="ECO:0000313" key="8">
    <source>
        <dbReference type="EMBL" id="ODV89975.1"/>
    </source>
</evidence>
<dbReference type="PANTHER" id="PTHR19818">
    <property type="entry name" value="ZINC FINGER PROTEIN ZIC AND GLI"/>
    <property type="match status" value="1"/>
</dbReference>
<feature type="domain" description="C2H2-type" evidence="7">
    <location>
        <begin position="452"/>
        <end position="479"/>
    </location>
</feature>
<dbReference type="InterPro" id="IPR050329">
    <property type="entry name" value="GLI_C2H2-zinc-finger"/>
</dbReference>
<dbReference type="GO" id="GO:0045944">
    <property type="term" value="P:positive regulation of transcription by RNA polymerase II"/>
    <property type="evidence" value="ECO:0007669"/>
    <property type="project" value="UniProtKB-ARBA"/>
</dbReference>
<evidence type="ECO:0000259" key="7">
    <source>
        <dbReference type="PROSITE" id="PS50157"/>
    </source>
</evidence>
<dbReference type="PANTHER" id="PTHR19818:SF139">
    <property type="entry name" value="PAIR-RULE PROTEIN ODD-PAIRED"/>
    <property type="match status" value="1"/>
</dbReference>
<evidence type="ECO:0000256" key="1">
    <source>
        <dbReference type="ARBA" id="ARBA00022723"/>
    </source>
</evidence>
<evidence type="ECO:0000256" key="4">
    <source>
        <dbReference type="ARBA" id="ARBA00022833"/>
    </source>
</evidence>
<feature type="compositionally biased region" description="Basic and acidic residues" evidence="6">
    <location>
        <begin position="199"/>
        <end position="209"/>
    </location>
</feature>
<dbReference type="OrthoDB" id="8117402at2759"/>
<dbReference type="SUPFAM" id="SSF57667">
    <property type="entry name" value="beta-beta-alpha zinc fingers"/>
    <property type="match status" value="1"/>
</dbReference>
<feature type="domain" description="C2H2-type" evidence="7">
    <location>
        <begin position="480"/>
        <end position="507"/>
    </location>
</feature>
<dbReference type="InterPro" id="IPR036236">
    <property type="entry name" value="Znf_C2H2_sf"/>
</dbReference>
<gene>
    <name evidence="8" type="ORF">CANCADRAFT_43665</name>
</gene>
<dbReference type="SMART" id="SM00355">
    <property type="entry name" value="ZnF_C2H2"/>
    <property type="match status" value="2"/>
</dbReference>
<keyword evidence="1" id="KW-0479">Metal-binding</keyword>
<organism evidence="8 9">
    <name type="scientific">Tortispora caseinolytica NRRL Y-17796</name>
    <dbReference type="NCBI Taxonomy" id="767744"/>
    <lineage>
        <taxon>Eukaryota</taxon>
        <taxon>Fungi</taxon>
        <taxon>Dikarya</taxon>
        <taxon>Ascomycota</taxon>
        <taxon>Saccharomycotina</taxon>
        <taxon>Trigonopsidomycetes</taxon>
        <taxon>Trigonopsidales</taxon>
        <taxon>Trigonopsidaceae</taxon>
        <taxon>Tortispora</taxon>
    </lineage>
</organism>
<evidence type="ECO:0000256" key="2">
    <source>
        <dbReference type="ARBA" id="ARBA00022737"/>
    </source>
</evidence>
<evidence type="ECO:0000256" key="3">
    <source>
        <dbReference type="ARBA" id="ARBA00022771"/>
    </source>
</evidence>
<keyword evidence="9" id="KW-1185">Reference proteome</keyword>
<protein>
    <recommendedName>
        <fullName evidence="7">C2H2-type domain-containing protein</fullName>
    </recommendedName>
</protein>
<keyword evidence="2" id="KW-0677">Repeat</keyword>
<dbReference type="AlphaFoldDB" id="A0A1E4TDY1"/>
<feature type="compositionally biased region" description="Low complexity" evidence="6">
    <location>
        <begin position="382"/>
        <end position="422"/>
    </location>
</feature>
<dbReference type="GO" id="GO:0008270">
    <property type="term" value="F:zinc ion binding"/>
    <property type="evidence" value="ECO:0007669"/>
    <property type="project" value="UniProtKB-KW"/>
</dbReference>
<keyword evidence="4" id="KW-0862">Zinc</keyword>
<sequence>MTEKDRDEPNFSQLLEQFTLSDNPVDFLETPVRENAPSLEFTASQGPASSSNTADVSAGSALSDSNVFVQQPFSISNSNMDFMVSMTNDNMATLPSPPSSIPSVSIGQFYLESSPLPPSYSPNYPHSEGSNDVLAQELSLLDHLGTPAHPLLNSSTSASHNGVGIHRVDMKNAQSPQVHTYKEYSPDIRHQQLIQSQQQDRHPQQHPEPQHQPALSQQPLQNQQYNQMHSDAHSHSHTQSQNITISSGLGIPETPNDLAVSWNDATPAANYLSVSHQRPRSISESNVHDRYPSLSYVESGFSIQTDDFRFPLPMDRYAYDSFTDNSILNRSASPALSDSSAMSLNAAPPAHDESTGFGSLMTKDNSQYLDIPNVRKSRRRSNSASSTRSDVSASGRSKGISKAGSSVKSGGSSKAGSRSPSPRRIDQSRDYVLHLASHEASKSPQRTSEGHFKCPNCEASFTRKYNLNSHMLTHTKDRPFKCKYCTKEFTRAHDRRRHELLHEGVKRFHCGGELSDGGKWGCGATFARSDALARHLKSEKGRQCIRPLQEDEERLRAIEFTKLHNERAHSKSNQDQTFEVPEIQIQIADV</sequence>
<feature type="region of interest" description="Disordered" evidence="6">
    <location>
        <begin position="339"/>
        <end position="426"/>
    </location>
</feature>
<evidence type="ECO:0000256" key="6">
    <source>
        <dbReference type="SAM" id="MobiDB-lite"/>
    </source>
</evidence>